<accession>A0A9P4TLK2</accession>
<protein>
    <submittedName>
        <fullName evidence="2">Uncharacterized protein</fullName>
    </submittedName>
</protein>
<sequence>MELDDEDETTEDWYQGILNSLKLHSHSLKELLLEPWDYELTESSDSGFDRFDFRLFKALEVLEWSPTGEWQYPTICDVMPPTLQELILTMTPDYTPGSQGFENVFTSGLPSHSNEDNAKVTFGLKSFNLTYNKMSHDRALPMDFWHIQNAFRKAGSEFQYSVSMLIDDNMDPSVSTDAEVMDVLGLSKEWLDSNEAREILLGDKVNYDAKENKWEIIEQTKAMVEKERASTPQRDTDEETPDDQEYGDYDSNDPLSDYDYW</sequence>
<feature type="compositionally biased region" description="Acidic residues" evidence="1">
    <location>
        <begin position="236"/>
        <end position="251"/>
    </location>
</feature>
<evidence type="ECO:0000313" key="3">
    <source>
        <dbReference type="Proteomes" id="UP000801428"/>
    </source>
</evidence>
<dbReference type="EMBL" id="SWKU01000003">
    <property type="protein sequence ID" value="KAF3008803.1"/>
    <property type="molecule type" value="Genomic_DNA"/>
</dbReference>
<evidence type="ECO:0000256" key="1">
    <source>
        <dbReference type="SAM" id="MobiDB-lite"/>
    </source>
</evidence>
<feature type="region of interest" description="Disordered" evidence="1">
    <location>
        <begin position="221"/>
        <end position="261"/>
    </location>
</feature>
<evidence type="ECO:0000313" key="2">
    <source>
        <dbReference type="EMBL" id="KAF3008803.1"/>
    </source>
</evidence>
<proteinExistence type="predicted"/>
<organism evidence="2 3">
    <name type="scientific">Curvularia kusanoi</name>
    <name type="common">Cochliobolus kusanoi</name>
    <dbReference type="NCBI Taxonomy" id="90978"/>
    <lineage>
        <taxon>Eukaryota</taxon>
        <taxon>Fungi</taxon>
        <taxon>Dikarya</taxon>
        <taxon>Ascomycota</taxon>
        <taxon>Pezizomycotina</taxon>
        <taxon>Dothideomycetes</taxon>
        <taxon>Pleosporomycetidae</taxon>
        <taxon>Pleosporales</taxon>
        <taxon>Pleosporineae</taxon>
        <taxon>Pleosporaceae</taxon>
        <taxon>Curvularia</taxon>
    </lineage>
</organism>
<keyword evidence="3" id="KW-1185">Reference proteome</keyword>
<name>A0A9P4TLK2_CURKU</name>
<reference evidence="2" key="1">
    <citation type="submission" date="2019-04" db="EMBL/GenBank/DDBJ databases">
        <title>Sequencing of skin fungus with MAO and IRED activity.</title>
        <authorList>
            <person name="Marsaioli A.J."/>
            <person name="Bonatto J.M.C."/>
            <person name="Reis Junior O."/>
        </authorList>
    </citation>
    <scope>NUCLEOTIDE SEQUENCE</scope>
    <source>
        <strain evidence="2">30M1</strain>
    </source>
</reference>
<comment type="caution">
    <text evidence="2">The sequence shown here is derived from an EMBL/GenBank/DDBJ whole genome shotgun (WGS) entry which is preliminary data.</text>
</comment>
<dbReference type="AlphaFoldDB" id="A0A9P4TLK2"/>
<dbReference type="Proteomes" id="UP000801428">
    <property type="component" value="Unassembled WGS sequence"/>
</dbReference>
<gene>
    <name evidence="2" type="ORF">E8E13_010560</name>
</gene>